<protein>
    <submittedName>
        <fullName evidence="2">DUF1080 domain-containing protein</fullName>
    </submittedName>
</protein>
<organism evidence="2 3">
    <name type="scientific">Maribacter flavus</name>
    <dbReference type="NCBI Taxonomy" id="1658664"/>
    <lineage>
        <taxon>Bacteria</taxon>
        <taxon>Pseudomonadati</taxon>
        <taxon>Bacteroidota</taxon>
        <taxon>Flavobacteriia</taxon>
        <taxon>Flavobacteriales</taxon>
        <taxon>Flavobacteriaceae</taxon>
        <taxon>Maribacter</taxon>
    </lineage>
</organism>
<accession>A0A5B2TRT5</accession>
<proteinExistence type="predicted"/>
<dbReference type="GO" id="GO:0016787">
    <property type="term" value="F:hydrolase activity"/>
    <property type="evidence" value="ECO:0007669"/>
    <property type="project" value="InterPro"/>
</dbReference>
<dbReference type="Proteomes" id="UP000323188">
    <property type="component" value="Unassembled WGS sequence"/>
</dbReference>
<evidence type="ECO:0000313" key="3">
    <source>
        <dbReference type="Proteomes" id="UP000323188"/>
    </source>
</evidence>
<dbReference type="Gene3D" id="2.60.120.560">
    <property type="entry name" value="Exo-inulinase, domain 1"/>
    <property type="match status" value="1"/>
</dbReference>
<dbReference type="AlphaFoldDB" id="A0A5B2TRT5"/>
<reference evidence="2 3" key="1">
    <citation type="submission" date="2019-09" db="EMBL/GenBank/DDBJ databases">
        <authorList>
            <person name="Khan S.A."/>
            <person name="Jeon C.O."/>
            <person name="Chun B.H."/>
            <person name="Jeong S.E."/>
        </authorList>
    </citation>
    <scope>NUCLEOTIDE SEQUENCE [LARGE SCALE GENOMIC DNA]</scope>
    <source>
        <strain evidence="2 3">KCTC 42508</strain>
    </source>
</reference>
<gene>
    <name evidence="2" type="ORF">F0361_13300</name>
</gene>
<sequence>MTISLNRISFSFLCFLLLIFSCKQQEEKAKFKIERSKELAIKNKVHNQLLDIEKEQGWRLLFDGKTLDGWHLFNKPDSTSFSAWEVKDGAIYCNATDESRVFGDLVTNTEFENFELQFEWQMGLRGNGGVFINVQETPVYRATYETGPEYQLLDPEHSDTNTPMKRPGCLWGLYPQTNEAKANPTGQWNTAKIVQQDGQIQFYLNGILTAEADLTSPEWSKTVAESNFRDRPAFGRATQGKIALQNWYFESWFRDIKIRELR</sequence>
<evidence type="ECO:0000313" key="2">
    <source>
        <dbReference type="EMBL" id="KAA2216959.1"/>
    </source>
</evidence>
<dbReference type="Pfam" id="PF06439">
    <property type="entry name" value="3keto-disac_hyd"/>
    <property type="match status" value="1"/>
</dbReference>
<comment type="caution">
    <text evidence="2">The sequence shown here is derived from an EMBL/GenBank/DDBJ whole genome shotgun (WGS) entry which is preliminary data.</text>
</comment>
<dbReference type="InterPro" id="IPR010496">
    <property type="entry name" value="AL/BT2_dom"/>
</dbReference>
<dbReference type="RefSeq" id="WP_154919195.1">
    <property type="nucleotide sequence ID" value="NZ_VUOE01000002.1"/>
</dbReference>
<dbReference type="EMBL" id="VUOE01000002">
    <property type="protein sequence ID" value="KAA2216959.1"/>
    <property type="molecule type" value="Genomic_DNA"/>
</dbReference>
<evidence type="ECO:0000259" key="1">
    <source>
        <dbReference type="Pfam" id="PF06439"/>
    </source>
</evidence>
<name>A0A5B2TRT5_9FLAO</name>
<feature type="domain" description="3-keto-alpha-glucoside-1,2-lyase/3-keto-2-hydroxy-glucal hydratase" evidence="1">
    <location>
        <begin position="57"/>
        <end position="259"/>
    </location>
</feature>
<dbReference type="PROSITE" id="PS51257">
    <property type="entry name" value="PROKAR_LIPOPROTEIN"/>
    <property type="match status" value="1"/>
</dbReference>